<feature type="region of interest" description="Disordered" evidence="1">
    <location>
        <begin position="1"/>
        <end position="76"/>
    </location>
</feature>
<dbReference type="AlphaFoldDB" id="A0A061S137"/>
<feature type="non-terminal residue" evidence="2">
    <location>
        <position position="1"/>
    </location>
</feature>
<feature type="compositionally biased region" description="Low complexity" evidence="1">
    <location>
        <begin position="21"/>
        <end position="33"/>
    </location>
</feature>
<feature type="non-terminal residue" evidence="2">
    <location>
        <position position="76"/>
    </location>
</feature>
<organism evidence="2">
    <name type="scientific">Tetraselmis sp. GSL018</name>
    <dbReference type="NCBI Taxonomy" id="582737"/>
    <lineage>
        <taxon>Eukaryota</taxon>
        <taxon>Viridiplantae</taxon>
        <taxon>Chlorophyta</taxon>
        <taxon>core chlorophytes</taxon>
        <taxon>Chlorodendrophyceae</taxon>
        <taxon>Chlorodendrales</taxon>
        <taxon>Chlorodendraceae</taxon>
        <taxon>Tetraselmis</taxon>
    </lineage>
</organism>
<gene>
    <name evidence="2" type="ORF">TSPGSL018_14079</name>
</gene>
<accession>A0A061S137</accession>
<dbReference type="EMBL" id="GBEZ01006527">
    <property type="protein sequence ID" value="JAC78877.1"/>
    <property type="molecule type" value="Transcribed_RNA"/>
</dbReference>
<evidence type="ECO:0000256" key="1">
    <source>
        <dbReference type="SAM" id="MobiDB-lite"/>
    </source>
</evidence>
<protein>
    <submittedName>
        <fullName evidence="2">Uncharacterized protein</fullName>
    </submittedName>
</protein>
<name>A0A061S137_9CHLO</name>
<sequence length="76" mass="7318">GRKGSGSGGGGGGQRQPTTTPAWGGAPWSGAWGVQAGGEGPKGQPPHRADGARGRIGRSGEGGADPDTLGRDPFPG</sequence>
<feature type="compositionally biased region" description="Gly residues" evidence="1">
    <location>
        <begin position="1"/>
        <end position="14"/>
    </location>
</feature>
<proteinExistence type="predicted"/>
<evidence type="ECO:0000313" key="2">
    <source>
        <dbReference type="EMBL" id="JAC78877.1"/>
    </source>
</evidence>
<reference evidence="2" key="1">
    <citation type="submission" date="2014-05" db="EMBL/GenBank/DDBJ databases">
        <title>The transcriptome of the halophilic microalga Tetraselmis sp. GSL018 isolated from the Great Salt Lake, Utah.</title>
        <authorList>
            <person name="Jinkerson R.E."/>
            <person name="D'Adamo S."/>
            <person name="Posewitz M.C."/>
        </authorList>
    </citation>
    <scope>NUCLEOTIDE SEQUENCE</scope>
    <source>
        <strain evidence="2">GSL018</strain>
    </source>
</reference>